<comment type="caution">
    <text evidence="1">The sequence shown here is derived from an EMBL/GenBank/DDBJ whole genome shotgun (WGS) entry which is preliminary data.</text>
</comment>
<accession>A0A0G0NJN7</accession>
<dbReference type="InterPro" id="IPR036237">
    <property type="entry name" value="Xyl_isomerase-like_sf"/>
</dbReference>
<dbReference type="Proteomes" id="UP000034081">
    <property type="component" value="Unassembled WGS sequence"/>
</dbReference>
<gene>
    <name evidence="1" type="ORF">UT08_C0002G0111</name>
</gene>
<dbReference type="STRING" id="1618570.UT08_C0002G0111"/>
<dbReference type="SUPFAM" id="SSF51658">
    <property type="entry name" value="Xylose isomerase-like"/>
    <property type="match status" value="1"/>
</dbReference>
<dbReference type="Gene3D" id="3.20.20.150">
    <property type="entry name" value="Divalent-metal-dependent TIM barrel enzymes"/>
    <property type="match status" value="1"/>
</dbReference>
<evidence type="ECO:0000313" key="1">
    <source>
        <dbReference type="EMBL" id="KKQ86089.1"/>
    </source>
</evidence>
<name>A0A0G0NJN7_9BACT</name>
<sequence length="251" mass="29397">MTNTYKNRFLLGFGTGYTITEKDLFEKIEFIKSTDCPIIELSLLSTNIYSKIKKLNKLKSALSNFESVSIHAPSIEFRYDNSKRSKDLLKRLNDISQVVNPTILVVHPDVIDNPLILSNLKWPIGIENMDWRKKTGRFPKELIPFFKQLPHAKMVLDLNHVFTHDPAMNLSKKLWRNFKKRIKHIHLSGYVGEKNIHVPFFMSNCDIIIKSLPTINLPMILEIGIHKISLEDMKREYQYVLSRLYSYQNKF</sequence>
<evidence type="ECO:0000313" key="2">
    <source>
        <dbReference type="Proteomes" id="UP000034081"/>
    </source>
</evidence>
<dbReference type="AlphaFoldDB" id="A0A0G0NJN7"/>
<dbReference type="EMBL" id="LBVL01000002">
    <property type="protein sequence ID" value="KKQ86089.1"/>
    <property type="molecule type" value="Genomic_DNA"/>
</dbReference>
<evidence type="ECO:0008006" key="3">
    <source>
        <dbReference type="Google" id="ProtNLM"/>
    </source>
</evidence>
<protein>
    <recommendedName>
        <fullName evidence="3">Xylose isomerase-like TIM barrel domain-containing protein</fullName>
    </recommendedName>
</protein>
<reference evidence="1 2" key="1">
    <citation type="journal article" date="2015" name="Nature">
        <title>rRNA introns, odd ribosomes, and small enigmatic genomes across a large radiation of phyla.</title>
        <authorList>
            <person name="Brown C.T."/>
            <person name="Hug L.A."/>
            <person name="Thomas B.C."/>
            <person name="Sharon I."/>
            <person name="Castelle C.J."/>
            <person name="Singh A."/>
            <person name="Wilkins M.J."/>
            <person name="Williams K.H."/>
            <person name="Banfield J.F."/>
        </authorList>
    </citation>
    <scope>NUCLEOTIDE SEQUENCE [LARGE SCALE GENOMIC DNA]</scope>
</reference>
<proteinExistence type="predicted"/>
<organism evidence="1 2">
    <name type="scientific">Candidatus Woesebacteria bacterium GW2011_GWB1_38_8</name>
    <dbReference type="NCBI Taxonomy" id="1618570"/>
    <lineage>
        <taxon>Bacteria</taxon>
        <taxon>Candidatus Woeseibacteriota</taxon>
    </lineage>
</organism>